<organism evidence="1 2">
    <name type="scientific">Halorubrum tailed virus 27</name>
    <dbReference type="NCBI Taxonomy" id="2878008"/>
    <lineage>
        <taxon>Viruses</taxon>
        <taxon>Duplodnaviria</taxon>
        <taxon>Heunggongvirae</taxon>
        <taxon>Uroviricota</taxon>
        <taxon>Caudoviricetes</taxon>
        <taxon>Thumleimavirales</taxon>
        <taxon>Hafunaviridae</taxon>
        <taxon>Minorvirus</taxon>
        <taxon>Minorvirus thailandense</taxon>
        <taxon>Minorvirus HRTV27</taxon>
    </lineage>
</organism>
<gene>
    <name evidence="1" type="ORF">HRTV-27_gp92</name>
</gene>
<evidence type="ECO:0000313" key="2">
    <source>
        <dbReference type="Proteomes" id="UP000827260"/>
    </source>
</evidence>
<dbReference type="Proteomes" id="UP000827260">
    <property type="component" value="Segment"/>
</dbReference>
<sequence>MNYENNSNSDSYDLQDTFGGEAIDANTLTMRRRVMDTLGIDYETAAGYVDGPDVLNDWNRLLAVDGIEDVDPAMFTDRDRRIAFLWTAEVAGQTGERAADLAVIHMETEGEIETFFSRDKYAVEAFNDMPEDVADGEHRFYLLNEAGSPGDQVLEVYDGGNGLMFDSWGYRSDGMNYSYVMGSDEFLVLDPEDHPVDVIHHDMMYEHTDPVSIATTEGVFKFESRGGVMWSHDYDAPEWAWETAADVYRGELEGYESVGTGWHSSLEKSELSELINEITRGNFHADAPSELDVPPVIVKFSGTGNVCSIGISVFTTPDFADELGEIVSGKRSAPGYAGVGR</sequence>
<accession>A0AAE8XY09</accession>
<name>A0AAE8XY09_9CAUD</name>
<keyword evidence="2" id="KW-1185">Reference proteome</keyword>
<proteinExistence type="predicted"/>
<protein>
    <submittedName>
        <fullName evidence="1">Uncharacterized protein</fullName>
    </submittedName>
</protein>
<dbReference type="EMBL" id="MZ334522">
    <property type="protein sequence ID" value="UBF22785.1"/>
    <property type="molecule type" value="Genomic_DNA"/>
</dbReference>
<evidence type="ECO:0000313" key="1">
    <source>
        <dbReference type="EMBL" id="UBF22785.1"/>
    </source>
</evidence>
<reference evidence="1" key="1">
    <citation type="submission" date="2021-05" db="EMBL/GenBank/DDBJ databases">
        <title>Diversity, taxonomy and evolution of archaeal viruses of the class Caudoviricetes.</title>
        <authorList>
            <person name="Liu Y."/>
            <person name="Demina T.A."/>
            <person name="Roux S."/>
            <person name="Aiewsakun P."/>
            <person name="Kazlauskas D."/>
            <person name="Simmonds P."/>
            <person name="Prangishvili D."/>
            <person name="Oksanen H.M."/>
            <person name="Krupovic M."/>
        </authorList>
    </citation>
    <scope>NUCLEOTIDE SEQUENCE</scope>
    <source>
        <strain evidence="1">HRTV-27/27</strain>
    </source>
</reference>